<evidence type="ECO:0008006" key="3">
    <source>
        <dbReference type="Google" id="ProtNLM"/>
    </source>
</evidence>
<evidence type="ECO:0000313" key="2">
    <source>
        <dbReference type="Proteomes" id="UP000681340"/>
    </source>
</evidence>
<comment type="caution">
    <text evidence="1">The sequence shown here is derived from an EMBL/GenBank/DDBJ whole genome shotgun (WGS) entry which is preliminary data.</text>
</comment>
<accession>A0A919SV10</accession>
<dbReference type="Proteomes" id="UP000681340">
    <property type="component" value="Unassembled WGS sequence"/>
</dbReference>
<dbReference type="InterPro" id="IPR025447">
    <property type="entry name" value="DUF4192"/>
</dbReference>
<organism evidence="1 2">
    <name type="scientific">Actinoplanes auranticolor</name>
    <dbReference type="NCBI Taxonomy" id="47988"/>
    <lineage>
        <taxon>Bacteria</taxon>
        <taxon>Bacillati</taxon>
        <taxon>Actinomycetota</taxon>
        <taxon>Actinomycetes</taxon>
        <taxon>Micromonosporales</taxon>
        <taxon>Micromonosporaceae</taxon>
        <taxon>Actinoplanes</taxon>
    </lineage>
</organism>
<proteinExistence type="predicted"/>
<dbReference type="Pfam" id="PF13830">
    <property type="entry name" value="DUF4192"/>
    <property type="match status" value="1"/>
</dbReference>
<sequence>MQDPLPDTTYRSPQDLLGALPYLLGYHPVDEIVAVYLGTDHRILAVAAEPIRFSAETLSEHLMLRVPAQPCAQVALIGYGPPPTRPTLTTIGRIIDLFLPLHTLLWVTGSRCVCLLDTCACEASRGMDIAPATSPVAAQLTVDGIVALPSRQALNTLLAPDLVSQAETETALAAQAPDVTVAGLLDDILATAKKGQRLTTEQLAPLALTLTHRNALETAWNTVCACMWQRDLWLDVTRRVPDRYVAGPATLAAWCAWRRDEHALATVACKRAVHQGPGDRLTRLVTSVVRTHVPAHRLRRPAAH</sequence>
<gene>
    <name evidence="1" type="ORF">Aau02nite_76440</name>
</gene>
<name>A0A919SV10_9ACTN</name>
<dbReference type="RefSeq" id="WP_212993480.1">
    <property type="nucleotide sequence ID" value="NZ_BAABEA010000045.1"/>
</dbReference>
<keyword evidence="2" id="KW-1185">Reference proteome</keyword>
<dbReference type="EMBL" id="BOQL01000067">
    <property type="protein sequence ID" value="GIM77558.1"/>
    <property type="molecule type" value="Genomic_DNA"/>
</dbReference>
<evidence type="ECO:0000313" key="1">
    <source>
        <dbReference type="EMBL" id="GIM77558.1"/>
    </source>
</evidence>
<dbReference type="AlphaFoldDB" id="A0A919SV10"/>
<reference evidence="1" key="1">
    <citation type="submission" date="2021-03" db="EMBL/GenBank/DDBJ databases">
        <title>Whole genome shotgun sequence of Actinoplanes auranticolor NBRC 12245.</title>
        <authorList>
            <person name="Komaki H."/>
            <person name="Tamura T."/>
        </authorList>
    </citation>
    <scope>NUCLEOTIDE SEQUENCE</scope>
    <source>
        <strain evidence="1">NBRC 12245</strain>
    </source>
</reference>
<protein>
    <recommendedName>
        <fullName evidence="3">DUF4192 family protein</fullName>
    </recommendedName>
</protein>